<evidence type="ECO:0000256" key="3">
    <source>
        <dbReference type="ARBA" id="ARBA00022729"/>
    </source>
</evidence>
<dbReference type="Pfam" id="PF00419">
    <property type="entry name" value="Fimbrial"/>
    <property type="match status" value="1"/>
</dbReference>
<dbReference type="GO" id="GO:0043709">
    <property type="term" value="P:cell adhesion involved in single-species biofilm formation"/>
    <property type="evidence" value="ECO:0007669"/>
    <property type="project" value="TreeGrafter"/>
</dbReference>
<evidence type="ECO:0000256" key="4">
    <source>
        <dbReference type="ARBA" id="ARBA00023263"/>
    </source>
</evidence>
<feature type="chain" id="PRO_5015469147" description="Fimbrial-type adhesion domain-containing protein" evidence="5">
    <location>
        <begin position="23"/>
        <end position="189"/>
    </location>
</feature>
<dbReference type="Gene3D" id="2.60.40.1090">
    <property type="entry name" value="Fimbrial-type adhesion domain"/>
    <property type="match status" value="1"/>
</dbReference>
<name>A0A2T7BB36_9ENTR</name>
<dbReference type="RefSeq" id="WP_075197265.1">
    <property type="nucleotide sequence ID" value="NZ_CP187984.1"/>
</dbReference>
<dbReference type="InterPro" id="IPR000259">
    <property type="entry name" value="Adhesion_dom_fimbrial"/>
</dbReference>
<dbReference type="GO" id="GO:0009289">
    <property type="term" value="C:pilus"/>
    <property type="evidence" value="ECO:0007669"/>
    <property type="project" value="UniProtKB-SubCell"/>
</dbReference>
<dbReference type="OrthoDB" id="9885088at2"/>
<organism evidence="7">
    <name type="scientific">Cronobacter turicensis</name>
    <dbReference type="NCBI Taxonomy" id="413502"/>
    <lineage>
        <taxon>Bacteria</taxon>
        <taxon>Pseudomonadati</taxon>
        <taxon>Pseudomonadota</taxon>
        <taxon>Gammaproteobacteria</taxon>
        <taxon>Enterobacterales</taxon>
        <taxon>Enterobacteriaceae</taxon>
        <taxon>Cronobacter</taxon>
    </lineage>
</organism>
<keyword evidence="3 5" id="KW-0732">Signal</keyword>
<feature type="domain" description="Fimbrial-type adhesion" evidence="6">
    <location>
        <begin position="35"/>
        <end position="186"/>
    </location>
</feature>
<dbReference type="PANTHER" id="PTHR33420:SF3">
    <property type="entry name" value="FIMBRIAL SUBUNIT ELFA"/>
    <property type="match status" value="1"/>
</dbReference>
<proteinExistence type="inferred from homology"/>
<accession>A0A2T7BB36</accession>
<evidence type="ECO:0000256" key="5">
    <source>
        <dbReference type="SAM" id="SignalP"/>
    </source>
</evidence>
<comment type="subcellular location">
    <subcellularLocation>
        <location evidence="1">Fimbrium</location>
    </subcellularLocation>
</comment>
<dbReference type="SUPFAM" id="SSF49401">
    <property type="entry name" value="Bacterial adhesins"/>
    <property type="match status" value="1"/>
</dbReference>
<reference evidence="7" key="1">
    <citation type="submission" date="2016-12" db="EMBL/GenBank/DDBJ databases">
        <title>Analysis of the Molecular Diversity Among Cronobacter Species Isolated from Filth Flies Using a Pan Genomic DNA Microarray.</title>
        <authorList>
            <person name="Pava-Ripoll M."/>
            <person name="Tall B."/>
            <person name="Farber J."/>
            <person name="Fanning S."/>
            <person name="Lehner A."/>
            <person name="Stephan R."/>
            <person name="Pagotto F."/>
            <person name="Iverson C."/>
            <person name="Ziobro G."/>
            <person name="Miller A."/>
            <person name="Pearson R."/>
            <person name="Yan Q."/>
            <person name="Kim M."/>
            <person name="Jeong S."/>
            <person name="Park J."/>
            <person name="Jun S."/>
            <person name="Choi H."/>
            <person name="Chung T."/>
            <person name="Yoo Y."/>
            <person name="Park E."/>
            <person name="Hwang S."/>
            <person name="Lee B."/>
            <person name="Sathyamoorthy V."/>
            <person name="Carter L."/>
            <person name="Mammel M."/>
            <person name="Jackson S."/>
            <person name="Kothary M."/>
            <person name="Patel I."/>
            <person name="Grim C."/>
            <person name="Gopinath G."/>
            <person name="Gangiredla J."/>
            <person name="Chase H."/>
        </authorList>
    </citation>
    <scope>NUCLEOTIDE SEQUENCE [LARGE SCALE GENOMIC DNA]</scope>
    <source>
        <strain evidence="7">MOD1-Sh41s</strain>
    </source>
</reference>
<dbReference type="InterPro" id="IPR008966">
    <property type="entry name" value="Adhesion_dom_sf"/>
</dbReference>
<dbReference type="PANTHER" id="PTHR33420">
    <property type="entry name" value="FIMBRIAL SUBUNIT ELFA-RELATED"/>
    <property type="match status" value="1"/>
</dbReference>
<evidence type="ECO:0000256" key="2">
    <source>
        <dbReference type="ARBA" id="ARBA00006671"/>
    </source>
</evidence>
<sequence>MKKKFMSGLLLGTLLTSGIAYAAPETQDVPATLAISGTVNSTAERCEVTLSREMIVLNASVSQMIPQGSNATDPRLVSIFIDNVGQKSDSCAQAAADGKLGVKFIGDADDADGTTLANSAYVTDNGAKGVGIGIFKEDNTPIAINNETLDVTDDVSGNMVFGMQLVKLTNQDVVPGDMYARLTVQVERL</sequence>
<dbReference type="AlphaFoldDB" id="A0A2T7BB36"/>
<gene>
    <name evidence="7" type="ORF">BS411_01635</name>
</gene>
<keyword evidence="4" id="KW-0281">Fimbrium</keyword>
<comment type="caution">
    <text evidence="7">The sequence shown here is derived from an EMBL/GenBank/DDBJ whole genome shotgun (WGS) entry which is preliminary data.</text>
</comment>
<dbReference type="EMBL" id="MSAG01000001">
    <property type="protein sequence ID" value="PUX27125.1"/>
    <property type="molecule type" value="Genomic_DNA"/>
</dbReference>
<evidence type="ECO:0000313" key="7">
    <source>
        <dbReference type="EMBL" id="PUX27125.1"/>
    </source>
</evidence>
<protein>
    <recommendedName>
        <fullName evidence="6">Fimbrial-type adhesion domain-containing protein</fullName>
    </recommendedName>
</protein>
<evidence type="ECO:0000259" key="6">
    <source>
        <dbReference type="Pfam" id="PF00419"/>
    </source>
</evidence>
<comment type="similarity">
    <text evidence="2">Belongs to the fimbrial protein family.</text>
</comment>
<dbReference type="InterPro" id="IPR050263">
    <property type="entry name" value="Bact_Fimbrial_Adh_Pro"/>
</dbReference>
<dbReference type="InterPro" id="IPR036937">
    <property type="entry name" value="Adhesion_dom_fimbrial_sf"/>
</dbReference>
<evidence type="ECO:0000256" key="1">
    <source>
        <dbReference type="ARBA" id="ARBA00004561"/>
    </source>
</evidence>
<feature type="signal peptide" evidence="5">
    <location>
        <begin position="1"/>
        <end position="22"/>
    </location>
</feature>